<organism evidence="1 2">
    <name type="scientific">Nesterenkonia sphaerica</name>
    <dbReference type="NCBI Taxonomy" id="1804988"/>
    <lineage>
        <taxon>Bacteria</taxon>
        <taxon>Bacillati</taxon>
        <taxon>Actinomycetota</taxon>
        <taxon>Actinomycetes</taxon>
        <taxon>Micrococcales</taxon>
        <taxon>Micrococcaceae</taxon>
        <taxon>Nesterenkonia</taxon>
    </lineage>
</organism>
<keyword evidence="2" id="KW-1185">Reference proteome</keyword>
<evidence type="ECO:0000313" key="1">
    <source>
        <dbReference type="EMBL" id="TLP79045.1"/>
    </source>
</evidence>
<accession>A0A5R9AM22</accession>
<protein>
    <submittedName>
        <fullName evidence="1">Molybdenum cofactor biosynthesis protein MoaE</fullName>
    </submittedName>
</protein>
<reference evidence="1 2" key="1">
    <citation type="submission" date="2019-05" db="EMBL/GenBank/DDBJ databases">
        <title>Nesterenkonia sp. GY239, isolated from the Southern Atlantic Ocean.</title>
        <authorList>
            <person name="Zhang G."/>
        </authorList>
    </citation>
    <scope>NUCLEOTIDE SEQUENCE [LARGE SCALE GENOMIC DNA]</scope>
    <source>
        <strain evidence="1 2">GY239</strain>
    </source>
</reference>
<dbReference type="OrthoDB" id="9794429at2"/>
<dbReference type="Proteomes" id="UP000306544">
    <property type="component" value="Unassembled WGS sequence"/>
</dbReference>
<name>A0A5R9AM22_9MICC</name>
<dbReference type="EMBL" id="VAWA01000003">
    <property type="protein sequence ID" value="TLP79045.1"/>
    <property type="molecule type" value="Genomic_DNA"/>
</dbReference>
<gene>
    <name evidence="1" type="ORF">FEF27_03240</name>
</gene>
<dbReference type="GO" id="GO:0006777">
    <property type="term" value="P:Mo-molybdopterin cofactor biosynthetic process"/>
    <property type="evidence" value="ECO:0007669"/>
    <property type="project" value="InterPro"/>
</dbReference>
<dbReference type="CDD" id="cd00756">
    <property type="entry name" value="MoaE"/>
    <property type="match status" value="1"/>
</dbReference>
<comment type="caution">
    <text evidence="1">The sequence shown here is derived from an EMBL/GenBank/DDBJ whole genome shotgun (WGS) entry which is preliminary data.</text>
</comment>
<evidence type="ECO:0000313" key="2">
    <source>
        <dbReference type="Proteomes" id="UP000306544"/>
    </source>
</evidence>
<dbReference type="InterPro" id="IPR003448">
    <property type="entry name" value="Mopterin_biosynth_MoaE"/>
</dbReference>
<dbReference type="Gene3D" id="3.90.1170.40">
    <property type="entry name" value="Molybdopterin biosynthesis MoaE subunit"/>
    <property type="match status" value="1"/>
</dbReference>
<proteinExistence type="predicted"/>
<dbReference type="Pfam" id="PF02391">
    <property type="entry name" value="MoaE"/>
    <property type="match status" value="1"/>
</dbReference>
<sequence>MSTVHAEVSAQPLSPARAEAEVWSPECGGVVVFSGIVRDHDGGRSVAALNYSAHPTAEQTLGQVCQLITDKHPGVRVWASHRIGPLQIGDHALVAACASAHRAEAFAACADLVETIKAQVPIWKEQHYTDGSKDWVGIAT</sequence>
<dbReference type="InterPro" id="IPR036563">
    <property type="entry name" value="MoaE_sf"/>
</dbReference>
<dbReference type="SUPFAM" id="SSF54690">
    <property type="entry name" value="Molybdopterin synthase subunit MoaE"/>
    <property type="match status" value="1"/>
</dbReference>
<dbReference type="AlphaFoldDB" id="A0A5R9AM22"/>
<dbReference type="PANTHER" id="PTHR23404">
    <property type="entry name" value="MOLYBDOPTERIN SYNTHASE RELATED"/>
    <property type="match status" value="1"/>
</dbReference>